<proteinExistence type="predicted"/>
<accession>A0ABU5R7F7</accession>
<keyword evidence="3" id="KW-1185">Reference proteome</keyword>
<dbReference type="Proteomes" id="UP001304298">
    <property type="component" value="Unassembled WGS sequence"/>
</dbReference>
<dbReference type="EMBL" id="JAYFSI010000004">
    <property type="protein sequence ID" value="MEA5362156.1"/>
    <property type="molecule type" value="Genomic_DNA"/>
</dbReference>
<evidence type="ECO:0000313" key="2">
    <source>
        <dbReference type="EMBL" id="MEA5362156.1"/>
    </source>
</evidence>
<organism evidence="2 3">
    <name type="scientific">Amycolatopsis heterodermiae</name>
    <dbReference type="NCBI Taxonomy" id="3110235"/>
    <lineage>
        <taxon>Bacteria</taxon>
        <taxon>Bacillati</taxon>
        <taxon>Actinomycetota</taxon>
        <taxon>Actinomycetes</taxon>
        <taxon>Pseudonocardiales</taxon>
        <taxon>Pseudonocardiaceae</taxon>
        <taxon>Amycolatopsis</taxon>
    </lineage>
</organism>
<dbReference type="SUPFAM" id="SSF52242">
    <property type="entry name" value="Cobalamin (vitamin B12)-binding domain"/>
    <property type="match status" value="1"/>
</dbReference>
<dbReference type="RefSeq" id="WP_323329615.1">
    <property type="nucleotide sequence ID" value="NZ_JAYFSI010000004.1"/>
</dbReference>
<dbReference type="PROSITE" id="PS51332">
    <property type="entry name" value="B12_BINDING"/>
    <property type="match status" value="1"/>
</dbReference>
<evidence type="ECO:0000259" key="1">
    <source>
        <dbReference type="PROSITE" id="PS51332"/>
    </source>
</evidence>
<dbReference type="InterPro" id="IPR036724">
    <property type="entry name" value="Cobalamin-bd_sf"/>
</dbReference>
<protein>
    <recommendedName>
        <fullName evidence="1">B12-binding domain-containing protein</fullName>
    </recommendedName>
</protein>
<gene>
    <name evidence="2" type="ORF">VA596_21655</name>
</gene>
<sequence length="114" mass="12148">MSRARPRVLVVELGGPDPRAVALGRVLRDEGMEVVHAGPVDTDEQVARIAEQEDPDAVGVLGGELRTSLKDVRVFRLGETADPANGVFETPGEVAEWLAGGRSHTPGTPSDRVR</sequence>
<evidence type="ECO:0000313" key="3">
    <source>
        <dbReference type="Proteomes" id="UP001304298"/>
    </source>
</evidence>
<dbReference type="Gene3D" id="3.40.50.280">
    <property type="entry name" value="Cobalamin-binding domain"/>
    <property type="match status" value="1"/>
</dbReference>
<comment type="caution">
    <text evidence="2">The sequence shown here is derived from an EMBL/GenBank/DDBJ whole genome shotgun (WGS) entry which is preliminary data.</text>
</comment>
<feature type="domain" description="B12-binding" evidence="1">
    <location>
        <begin position="3"/>
        <end position="114"/>
    </location>
</feature>
<dbReference type="InterPro" id="IPR006158">
    <property type="entry name" value="Cobalamin-bd"/>
</dbReference>
<name>A0ABU5R7F7_9PSEU</name>
<reference evidence="2 3" key="1">
    <citation type="submission" date="2023-12" db="EMBL/GenBank/DDBJ databases">
        <title>Amycolatopsis sp. V23-08.</title>
        <authorList>
            <person name="Somphong A."/>
        </authorList>
    </citation>
    <scope>NUCLEOTIDE SEQUENCE [LARGE SCALE GENOMIC DNA]</scope>
    <source>
        <strain evidence="2 3">V23-08</strain>
    </source>
</reference>